<dbReference type="EMBL" id="JADXDR010000083">
    <property type="protein sequence ID" value="KAI7840297.1"/>
    <property type="molecule type" value="Genomic_DNA"/>
</dbReference>
<reference evidence="2" key="1">
    <citation type="submission" date="2020-11" db="EMBL/GenBank/DDBJ databases">
        <title>Chlorella ohadii genome sequencing and assembly.</title>
        <authorList>
            <person name="Murik O."/>
            <person name="Treves H."/>
            <person name="Kedem I."/>
            <person name="Shotland Y."/>
            <person name="Kaplan A."/>
        </authorList>
    </citation>
    <scope>NUCLEOTIDE SEQUENCE</scope>
    <source>
        <strain evidence="2">1</strain>
    </source>
</reference>
<feature type="transmembrane region" description="Helical" evidence="1">
    <location>
        <begin position="213"/>
        <end position="232"/>
    </location>
</feature>
<keyword evidence="1" id="KW-1133">Transmembrane helix</keyword>
<dbReference type="AlphaFoldDB" id="A0AAD5DMF6"/>
<gene>
    <name evidence="2" type="ORF">COHA_006079</name>
</gene>
<sequence>MLAVLAVCVLGPFSAAYVLGPAALLLLPVVGGMLGVTLGLGTQPGSFTLPDEITAGITGGLVALYFVLLLWMTCWIKVEAFFEATPWLRRGRAFPVHGGKMQATAGGRKYATRCPFTGYKPTMRCPSCDARVHDSAFHKTDRLVAFPVGETVLRWDGAKEATEMTDGVRDIAKARQQLDRFLDFRGNTLFASTTACCAGCATWQRNFNLIPRLTLSLALAALFFAFVPWGFASFLNGDGSSGSTIGGAGAKAVVVVCEVLAVLYAAAGLLVQLQALLRANDFLHRYRALIPSLKPVLPPSSRLVALLNRGMLRAPWQQAV</sequence>
<feature type="transmembrane region" description="Helical" evidence="1">
    <location>
        <begin position="252"/>
        <end position="277"/>
    </location>
</feature>
<proteinExistence type="predicted"/>
<keyword evidence="1" id="KW-0812">Transmembrane</keyword>
<dbReference type="Proteomes" id="UP001205105">
    <property type="component" value="Unassembled WGS sequence"/>
</dbReference>
<evidence type="ECO:0000313" key="3">
    <source>
        <dbReference type="Proteomes" id="UP001205105"/>
    </source>
</evidence>
<evidence type="ECO:0000313" key="2">
    <source>
        <dbReference type="EMBL" id="KAI7840297.1"/>
    </source>
</evidence>
<evidence type="ECO:0000256" key="1">
    <source>
        <dbReference type="SAM" id="Phobius"/>
    </source>
</evidence>
<protein>
    <submittedName>
        <fullName evidence="2">Uncharacterized protein</fullName>
    </submittedName>
</protein>
<organism evidence="2 3">
    <name type="scientific">Chlorella ohadii</name>
    <dbReference type="NCBI Taxonomy" id="2649997"/>
    <lineage>
        <taxon>Eukaryota</taxon>
        <taxon>Viridiplantae</taxon>
        <taxon>Chlorophyta</taxon>
        <taxon>core chlorophytes</taxon>
        <taxon>Trebouxiophyceae</taxon>
        <taxon>Chlorellales</taxon>
        <taxon>Chlorellaceae</taxon>
        <taxon>Chlorella clade</taxon>
        <taxon>Chlorella</taxon>
    </lineage>
</organism>
<comment type="caution">
    <text evidence="2">The sequence shown here is derived from an EMBL/GenBank/DDBJ whole genome shotgun (WGS) entry which is preliminary data.</text>
</comment>
<accession>A0AAD5DMF6</accession>
<keyword evidence="1" id="KW-0472">Membrane</keyword>
<keyword evidence="3" id="KW-1185">Reference proteome</keyword>
<name>A0AAD5DMF6_9CHLO</name>
<feature type="transmembrane region" description="Helical" evidence="1">
    <location>
        <begin position="53"/>
        <end position="72"/>
    </location>
</feature>